<dbReference type="EC" id="2.7.7.38" evidence="5"/>
<evidence type="ECO:0000256" key="4">
    <source>
        <dbReference type="ARBA" id="ARBA00022985"/>
    </source>
</evidence>
<comment type="function">
    <text evidence="5">Activates KDO (a required 8-carbon sugar) for incorporation into bacterial lipopolysaccharide in Gram-negative bacteria.</text>
</comment>
<proteinExistence type="inferred from homology"/>
<comment type="similarity">
    <text evidence="5">Belongs to the KdsB family.</text>
</comment>
<dbReference type="InterPro" id="IPR029044">
    <property type="entry name" value="Nucleotide-diphossugar_trans"/>
</dbReference>
<reference evidence="6 7" key="1">
    <citation type="submission" date="2019-08" db="EMBL/GenBank/DDBJ databases">
        <title>Complete genome sequence of Candidatus Uab amorphum.</title>
        <authorList>
            <person name="Shiratori T."/>
            <person name="Suzuki S."/>
            <person name="Kakizawa Y."/>
            <person name="Ishida K."/>
        </authorList>
    </citation>
    <scope>NUCLEOTIDE SEQUENCE [LARGE SCALE GENOMIC DNA]</scope>
    <source>
        <strain evidence="6 7">SRT547</strain>
    </source>
</reference>
<evidence type="ECO:0000256" key="5">
    <source>
        <dbReference type="HAMAP-Rule" id="MF_00057"/>
    </source>
</evidence>
<dbReference type="SUPFAM" id="SSF53448">
    <property type="entry name" value="Nucleotide-diphospho-sugar transferases"/>
    <property type="match status" value="1"/>
</dbReference>
<comment type="subcellular location">
    <subcellularLocation>
        <location evidence="5">Cytoplasm</location>
    </subcellularLocation>
    <subcellularLocation>
        <location evidence="1">Membrane</location>
    </subcellularLocation>
</comment>
<evidence type="ECO:0000256" key="1">
    <source>
        <dbReference type="ARBA" id="ARBA00004370"/>
    </source>
</evidence>
<evidence type="ECO:0000313" key="6">
    <source>
        <dbReference type="EMBL" id="BBM84096.1"/>
    </source>
</evidence>
<dbReference type="InterPro" id="IPR003329">
    <property type="entry name" value="Cytidylyl_trans"/>
</dbReference>
<dbReference type="PANTHER" id="PTHR42866:SF2">
    <property type="entry name" value="3-DEOXY-MANNO-OCTULOSONATE CYTIDYLYLTRANSFERASE, MITOCHONDRIAL"/>
    <property type="match status" value="1"/>
</dbReference>
<dbReference type="Gene3D" id="3.90.550.10">
    <property type="entry name" value="Spore Coat Polysaccharide Biosynthesis Protein SpsA, Chain A"/>
    <property type="match status" value="1"/>
</dbReference>
<dbReference type="KEGG" id="uam:UABAM_02452"/>
<dbReference type="FunFam" id="3.90.550.10:FF:000011">
    <property type="entry name" value="3-deoxy-manno-octulosonate cytidylyltransferase"/>
    <property type="match status" value="1"/>
</dbReference>
<evidence type="ECO:0000256" key="2">
    <source>
        <dbReference type="ARBA" id="ARBA00022679"/>
    </source>
</evidence>
<dbReference type="GO" id="GO:0005829">
    <property type="term" value="C:cytosol"/>
    <property type="evidence" value="ECO:0007669"/>
    <property type="project" value="TreeGrafter"/>
</dbReference>
<keyword evidence="7" id="KW-1185">Reference proteome</keyword>
<sequence length="254" mass="28716">MLLRRSKIKASVVIPARLASTRLPEKALLKETGKFLVQHVYEQAIQAQKIDKVIVATDSEKIVEAVQSFSGEVQLTSELHQSGTDRIAEVAQNESADIFVNVQGDEPEISPQAIDAVVSLLLENPQADIATLAYPISPAKAQDPNLVKVVRDTKKFALYFSRAPIPFMRDQETTVREDIYLGHVGIYAYRKNFLKVYSSLRPSFLERLEKLEQLRALENNFKIIVGETTESTRGIDTKEDYQNFVERFQQKCTN</sequence>
<dbReference type="Proteomes" id="UP000326354">
    <property type="component" value="Chromosome"/>
</dbReference>
<dbReference type="Pfam" id="PF02348">
    <property type="entry name" value="CTP_transf_3"/>
    <property type="match status" value="1"/>
</dbReference>
<dbReference type="UniPathway" id="UPA00358">
    <property type="reaction ID" value="UER00476"/>
</dbReference>
<dbReference type="AlphaFoldDB" id="A0A5S9F2X9"/>
<keyword evidence="3 5" id="KW-0548">Nucleotidyltransferase</keyword>
<gene>
    <name evidence="5" type="primary">kdsB</name>
    <name evidence="6" type="ORF">UABAM_02452</name>
</gene>
<keyword evidence="5" id="KW-0963">Cytoplasm</keyword>
<comment type="pathway">
    <text evidence="5">Nucleotide-sugar biosynthesis; CMP-3-deoxy-D-manno-octulosonate biosynthesis; CMP-3-deoxy-D-manno-octulosonate from 3-deoxy-D-manno-octulosonate and CTP: step 1/1.</text>
</comment>
<dbReference type="NCBIfam" id="NF003950">
    <property type="entry name" value="PRK05450.1-3"/>
    <property type="match status" value="1"/>
</dbReference>
<evidence type="ECO:0000313" key="7">
    <source>
        <dbReference type="Proteomes" id="UP000326354"/>
    </source>
</evidence>
<dbReference type="CDD" id="cd02517">
    <property type="entry name" value="CMP-KDO-Synthetase"/>
    <property type="match status" value="1"/>
</dbReference>
<protein>
    <recommendedName>
        <fullName evidence="5">3-deoxy-manno-octulosonate cytidylyltransferase</fullName>
        <ecNumber evidence="5">2.7.7.38</ecNumber>
    </recommendedName>
    <alternativeName>
        <fullName evidence="5">CMP-2-keto-3-deoxyoctulosonic acid synthase</fullName>
        <shortName evidence="5">CKS</shortName>
        <shortName evidence="5">CMP-KDO synthase</shortName>
    </alternativeName>
</protein>
<organism evidence="6 7">
    <name type="scientific">Uabimicrobium amorphum</name>
    <dbReference type="NCBI Taxonomy" id="2596890"/>
    <lineage>
        <taxon>Bacteria</taxon>
        <taxon>Pseudomonadati</taxon>
        <taxon>Planctomycetota</taxon>
        <taxon>Candidatus Uabimicrobiia</taxon>
        <taxon>Candidatus Uabimicrobiales</taxon>
        <taxon>Candidatus Uabimicrobiaceae</taxon>
        <taxon>Candidatus Uabimicrobium</taxon>
    </lineage>
</organism>
<dbReference type="RefSeq" id="WP_229759390.1">
    <property type="nucleotide sequence ID" value="NZ_AP019860.1"/>
</dbReference>
<keyword evidence="2 5" id="KW-0808">Transferase</keyword>
<keyword evidence="4 5" id="KW-0448">Lipopolysaccharide biosynthesis</keyword>
<dbReference type="EMBL" id="AP019860">
    <property type="protein sequence ID" value="BBM84096.1"/>
    <property type="molecule type" value="Genomic_DNA"/>
</dbReference>
<dbReference type="GO" id="GO:0016020">
    <property type="term" value="C:membrane"/>
    <property type="evidence" value="ECO:0007669"/>
    <property type="project" value="UniProtKB-SubCell"/>
</dbReference>
<dbReference type="NCBIfam" id="NF003952">
    <property type="entry name" value="PRK05450.1-5"/>
    <property type="match status" value="1"/>
</dbReference>
<dbReference type="HAMAP" id="MF_00057">
    <property type="entry name" value="KdsB"/>
    <property type="match status" value="1"/>
</dbReference>
<dbReference type="GO" id="GO:0033468">
    <property type="term" value="P:CMP-keto-3-deoxy-D-manno-octulosonic acid biosynthetic process"/>
    <property type="evidence" value="ECO:0007669"/>
    <property type="project" value="UniProtKB-UniRule"/>
</dbReference>
<dbReference type="NCBIfam" id="NF009905">
    <property type="entry name" value="PRK13368.1"/>
    <property type="match status" value="1"/>
</dbReference>
<evidence type="ECO:0000256" key="3">
    <source>
        <dbReference type="ARBA" id="ARBA00022695"/>
    </source>
</evidence>
<dbReference type="GO" id="GO:0008690">
    <property type="term" value="F:3-deoxy-manno-octulosonate cytidylyltransferase activity"/>
    <property type="evidence" value="ECO:0007669"/>
    <property type="project" value="UniProtKB-UniRule"/>
</dbReference>
<dbReference type="NCBIfam" id="TIGR00466">
    <property type="entry name" value="kdsB"/>
    <property type="match status" value="1"/>
</dbReference>
<accession>A0A5S9F2X9</accession>
<dbReference type="InterPro" id="IPR004528">
    <property type="entry name" value="KdsB"/>
</dbReference>
<dbReference type="PANTHER" id="PTHR42866">
    <property type="entry name" value="3-DEOXY-MANNO-OCTULOSONATE CYTIDYLYLTRANSFERASE"/>
    <property type="match status" value="1"/>
</dbReference>
<name>A0A5S9F2X9_UABAM</name>
<dbReference type="GO" id="GO:0009103">
    <property type="term" value="P:lipopolysaccharide biosynthetic process"/>
    <property type="evidence" value="ECO:0007669"/>
    <property type="project" value="UniProtKB-UniRule"/>
</dbReference>
<comment type="catalytic activity">
    <reaction evidence="5">
        <text>3-deoxy-alpha-D-manno-oct-2-ulosonate + CTP = CMP-3-deoxy-beta-D-manno-octulosonate + diphosphate</text>
        <dbReference type="Rhea" id="RHEA:23448"/>
        <dbReference type="ChEBI" id="CHEBI:33019"/>
        <dbReference type="ChEBI" id="CHEBI:37563"/>
        <dbReference type="ChEBI" id="CHEBI:85986"/>
        <dbReference type="ChEBI" id="CHEBI:85987"/>
        <dbReference type="EC" id="2.7.7.38"/>
    </reaction>
</comment>